<dbReference type="Pfam" id="PF04857">
    <property type="entry name" value="CAF1"/>
    <property type="match status" value="2"/>
</dbReference>
<comment type="catalytic activity">
    <reaction evidence="1">
        <text>Exonucleolytic cleavage of poly(A) to 5'-AMP.</text>
        <dbReference type="EC" id="3.1.13.4"/>
    </reaction>
</comment>
<gene>
    <name evidence="15" type="ORF">HPB52_024065</name>
</gene>
<keyword evidence="12" id="KW-0805">Transcription regulation</keyword>
<dbReference type="GO" id="GO:0030014">
    <property type="term" value="C:CCR4-NOT complex"/>
    <property type="evidence" value="ECO:0007669"/>
    <property type="project" value="InterPro"/>
</dbReference>
<evidence type="ECO:0000256" key="9">
    <source>
        <dbReference type="ARBA" id="ARBA00022801"/>
    </source>
</evidence>
<evidence type="ECO:0000256" key="12">
    <source>
        <dbReference type="ARBA" id="ARBA00023015"/>
    </source>
</evidence>
<evidence type="ECO:0000256" key="13">
    <source>
        <dbReference type="ARBA" id="ARBA00023163"/>
    </source>
</evidence>
<comment type="caution">
    <text evidence="15">The sequence shown here is derived from an EMBL/GenBank/DDBJ whole genome shotgun (WGS) entry which is preliminary data.</text>
</comment>
<keyword evidence="11" id="KW-0694">RNA-binding</keyword>
<evidence type="ECO:0000256" key="6">
    <source>
        <dbReference type="ARBA" id="ARBA00022490"/>
    </source>
</evidence>
<dbReference type="GO" id="GO:0005634">
    <property type="term" value="C:nucleus"/>
    <property type="evidence" value="ECO:0007669"/>
    <property type="project" value="UniProtKB-SubCell"/>
</dbReference>
<dbReference type="GO" id="GO:0004535">
    <property type="term" value="F:poly(A)-specific ribonuclease activity"/>
    <property type="evidence" value="ECO:0007669"/>
    <property type="project" value="UniProtKB-EC"/>
</dbReference>
<dbReference type="EMBL" id="JABSTV010001248">
    <property type="protein sequence ID" value="KAH7970095.1"/>
    <property type="molecule type" value="Genomic_DNA"/>
</dbReference>
<comment type="subcellular location">
    <subcellularLocation>
        <location evidence="3">Cytoplasm</location>
    </subcellularLocation>
    <subcellularLocation>
        <location evidence="2">Nucleus</location>
    </subcellularLocation>
</comment>
<keyword evidence="13" id="KW-0804">Transcription</keyword>
<keyword evidence="7" id="KW-0540">Nuclease</keyword>
<evidence type="ECO:0000313" key="15">
    <source>
        <dbReference type="EMBL" id="KAH7970095.1"/>
    </source>
</evidence>
<evidence type="ECO:0000313" key="16">
    <source>
        <dbReference type="Proteomes" id="UP000821837"/>
    </source>
</evidence>
<evidence type="ECO:0000256" key="8">
    <source>
        <dbReference type="ARBA" id="ARBA00022723"/>
    </source>
</evidence>
<evidence type="ECO:0000256" key="4">
    <source>
        <dbReference type="ARBA" id="ARBA00008372"/>
    </source>
</evidence>
<dbReference type="GO" id="GO:0046872">
    <property type="term" value="F:metal ion binding"/>
    <property type="evidence" value="ECO:0007669"/>
    <property type="project" value="UniProtKB-KW"/>
</dbReference>
<dbReference type="GO" id="GO:0005737">
    <property type="term" value="C:cytoplasm"/>
    <property type="evidence" value="ECO:0007669"/>
    <property type="project" value="UniProtKB-SubCell"/>
</dbReference>
<dbReference type="EC" id="3.1.13.4" evidence="5"/>
<comment type="similarity">
    <text evidence="4">Belongs to the CAF1 family.</text>
</comment>
<evidence type="ECO:0000256" key="11">
    <source>
        <dbReference type="ARBA" id="ARBA00022884"/>
    </source>
</evidence>
<keyword evidence="14" id="KW-0539">Nucleus</keyword>
<keyword evidence="6" id="KW-0963">Cytoplasm</keyword>
<evidence type="ECO:0000256" key="3">
    <source>
        <dbReference type="ARBA" id="ARBA00004496"/>
    </source>
</evidence>
<dbReference type="InterPro" id="IPR012337">
    <property type="entry name" value="RNaseH-like_sf"/>
</dbReference>
<evidence type="ECO:0000256" key="14">
    <source>
        <dbReference type="ARBA" id="ARBA00023242"/>
    </source>
</evidence>
<name>A0A9D4T3F7_RHISA</name>
<dbReference type="AlphaFoldDB" id="A0A9D4T3F7"/>
<dbReference type="Proteomes" id="UP000821837">
    <property type="component" value="Unassembled WGS sequence"/>
</dbReference>
<evidence type="ECO:0000256" key="2">
    <source>
        <dbReference type="ARBA" id="ARBA00004123"/>
    </source>
</evidence>
<dbReference type="InterPro" id="IPR039637">
    <property type="entry name" value="CNOT7/CNOT8/Pop2"/>
</dbReference>
<evidence type="ECO:0000256" key="5">
    <source>
        <dbReference type="ARBA" id="ARBA00012161"/>
    </source>
</evidence>
<keyword evidence="9" id="KW-0378">Hydrolase</keyword>
<evidence type="ECO:0000256" key="10">
    <source>
        <dbReference type="ARBA" id="ARBA00022839"/>
    </source>
</evidence>
<reference evidence="15" key="2">
    <citation type="submission" date="2021-09" db="EMBL/GenBank/DDBJ databases">
        <authorList>
            <person name="Jia N."/>
            <person name="Wang J."/>
            <person name="Shi W."/>
            <person name="Du L."/>
            <person name="Sun Y."/>
            <person name="Zhan W."/>
            <person name="Jiang J."/>
            <person name="Wang Q."/>
            <person name="Zhang B."/>
            <person name="Ji P."/>
            <person name="Sakyi L.B."/>
            <person name="Cui X."/>
            <person name="Yuan T."/>
            <person name="Jiang B."/>
            <person name="Yang W."/>
            <person name="Lam T.T.-Y."/>
            <person name="Chang Q."/>
            <person name="Ding S."/>
            <person name="Wang X."/>
            <person name="Zhu J."/>
            <person name="Ruan X."/>
            <person name="Zhao L."/>
            <person name="Wei J."/>
            <person name="Que T."/>
            <person name="Du C."/>
            <person name="Cheng J."/>
            <person name="Dai P."/>
            <person name="Han X."/>
            <person name="Huang E."/>
            <person name="Gao Y."/>
            <person name="Liu J."/>
            <person name="Shao H."/>
            <person name="Ye R."/>
            <person name="Li L."/>
            <person name="Wei W."/>
            <person name="Wang X."/>
            <person name="Wang C."/>
            <person name="Huo Q."/>
            <person name="Li W."/>
            <person name="Guo W."/>
            <person name="Chen H."/>
            <person name="Chen S."/>
            <person name="Zhou L."/>
            <person name="Zhou L."/>
            <person name="Ni X."/>
            <person name="Tian J."/>
            <person name="Zhou Y."/>
            <person name="Sheng Y."/>
            <person name="Liu T."/>
            <person name="Pan Y."/>
            <person name="Xia L."/>
            <person name="Li J."/>
            <person name="Zhao F."/>
            <person name="Cao W."/>
        </authorList>
    </citation>
    <scope>NUCLEOTIDE SEQUENCE</scope>
    <source>
        <strain evidence="15">Rsan-2018</strain>
        <tissue evidence="15">Larvae</tissue>
    </source>
</reference>
<dbReference type="InterPro" id="IPR006941">
    <property type="entry name" value="RNase_CAF1"/>
</dbReference>
<dbReference type="InterPro" id="IPR036397">
    <property type="entry name" value="RNaseH_sf"/>
</dbReference>
<keyword evidence="10" id="KW-0269">Exonuclease</keyword>
<keyword evidence="8" id="KW-0479">Metal-binding</keyword>
<sequence>MSQDTEFPGVVARPIGEFRSTADYQYQLLRCNVDLLKIIQLGLTFLDEHGNTPPNYSTWQFNFKFSLTEDMYAQDSIDLLTNSGIQFKKHDEEGIDPYEFAQLLMTSGVVLSDNVKWLSFHSGYDFGYMLKLLTDQNLPMDESEFFELLRIYFPAIYDVKYLMKSCKNLKGGLQEVAEQLEEPRSHPPTRARVRVCLPPLSTETRGPTRARHPASPLLRNSWTRPLSCSARGRQCWRRVQRNAATAGLVVTCRSCVCIRTESLSVPAARQEMDDGNGKRKLKTITIEQKAAMLKAVSPASRRKKLPKISATKRETTIDFYMAIEMLQAAWMSVTASTIANCFRHASFGVNSGGDSEDIGAAANEGVAGDQDLVSWDALLDAGVVPDCDTFCTYMYVSADADAVTTEELAEAGIVRAVTGVVNDDSDECVDDSPELANPMFRRPRKRWMRQTCSAASSALTMTARTDST</sequence>
<reference evidence="15" key="1">
    <citation type="journal article" date="2020" name="Cell">
        <title>Large-Scale Comparative Analyses of Tick Genomes Elucidate Their Genetic Diversity and Vector Capacities.</title>
        <authorList>
            <consortium name="Tick Genome and Microbiome Consortium (TIGMIC)"/>
            <person name="Jia N."/>
            <person name="Wang J."/>
            <person name="Shi W."/>
            <person name="Du L."/>
            <person name="Sun Y."/>
            <person name="Zhan W."/>
            <person name="Jiang J.F."/>
            <person name="Wang Q."/>
            <person name="Zhang B."/>
            <person name="Ji P."/>
            <person name="Bell-Sakyi L."/>
            <person name="Cui X.M."/>
            <person name="Yuan T.T."/>
            <person name="Jiang B.G."/>
            <person name="Yang W.F."/>
            <person name="Lam T.T."/>
            <person name="Chang Q.C."/>
            <person name="Ding S.J."/>
            <person name="Wang X.J."/>
            <person name="Zhu J.G."/>
            <person name="Ruan X.D."/>
            <person name="Zhao L."/>
            <person name="Wei J.T."/>
            <person name="Ye R.Z."/>
            <person name="Que T.C."/>
            <person name="Du C.H."/>
            <person name="Zhou Y.H."/>
            <person name="Cheng J.X."/>
            <person name="Dai P.F."/>
            <person name="Guo W.B."/>
            <person name="Han X.H."/>
            <person name="Huang E.J."/>
            <person name="Li L.F."/>
            <person name="Wei W."/>
            <person name="Gao Y.C."/>
            <person name="Liu J.Z."/>
            <person name="Shao H.Z."/>
            <person name="Wang X."/>
            <person name="Wang C.C."/>
            <person name="Yang T.C."/>
            <person name="Huo Q.B."/>
            <person name="Li W."/>
            <person name="Chen H.Y."/>
            <person name="Chen S.E."/>
            <person name="Zhou L.G."/>
            <person name="Ni X.B."/>
            <person name="Tian J.H."/>
            <person name="Sheng Y."/>
            <person name="Liu T."/>
            <person name="Pan Y.S."/>
            <person name="Xia L.Y."/>
            <person name="Li J."/>
            <person name="Zhao F."/>
            <person name="Cao W.C."/>
        </authorList>
    </citation>
    <scope>NUCLEOTIDE SEQUENCE</scope>
    <source>
        <strain evidence="15">Rsan-2018</strain>
    </source>
</reference>
<protein>
    <recommendedName>
        <fullName evidence="5">poly(A)-specific ribonuclease</fullName>
        <ecNumber evidence="5">3.1.13.4</ecNumber>
    </recommendedName>
</protein>
<evidence type="ECO:0000256" key="1">
    <source>
        <dbReference type="ARBA" id="ARBA00001663"/>
    </source>
</evidence>
<dbReference type="VEuPathDB" id="VectorBase:RSAN_037534"/>
<proteinExistence type="inferred from homology"/>
<dbReference type="GO" id="GO:0003723">
    <property type="term" value="F:RNA binding"/>
    <property type="evidence" value="ECO:0007669"/>
    <property type="project" value="UniProtKB-KW"/>
</dbReference>
<evidence type="ECO:0000256" key="7">
    <source>
        <dbReference type="ARBA" id="ARBA00022722"/>
    </source>
</evidence>
<organism evidence="15 16">
    <name type="scientific">Rhipicephalus sanguineus</name>
    <name type="common">Brown dog tick</name>
    <name type="synonym">Ixodes sanguineus</name>
    <dbReference type="NCBI Taxonomy" id="34632"/>
    <lineage>
        <taxon>Eukaryota</taxon>
        <taxon>Metazoa</taxon>
        <taxon>Ecdysozoa</taxon>
        <taxon>Arthropoda</taxon>
        <taxon>Chelicerata</taxon>
        <taxon>Arachnida</taxon>
        <taxon>Acari</taxon>
        <taxon>Parasitiformes</taxon>
        <taxon>Ixodida</taxon>
        <taxon>Ixodoidea</taxon>
        <taxon>Ixodidae</taxon>
        <taxon>Rhipicephalinae</taxon>
        <taxon>Rhipicephalus</taxon>
        <taxon>Rhipicephalus</taxon>
    </lineage>
</organism>
<keyword evidence="16" id="KW-1185">Reference proteome</keyword>
<accession>A0A9D4T3F7</accession>
<dbReference type="SUPFAM" id="SSF53098">
    <property type="entry name" value="Ribonuclease H-like"/>
    <property type="match status" value="1"/>
</dbReference>
<dbReference type="PANTHER" id="PTHR10797">
    <property type="entry name" value="CCR4-NOT TRANSCRIPTION COMPLEX SUBUNIT"/>
    <property type="match status" value="1"/>
</dbReference>
<dbReference type="Gene3D" id="3.30.420.10">
    <property type="entry name" value="Ribonuclease H-like superfamily/Ribonuclease H"/>
    <property type="match status" value="1"/>
</dbReference>